<keyword evidence="4 12" id="KW-0812">Transmembrane</keyword>
<dbReference type="PANTHER" id="PTHR28388">
    <property type="entry name" value="TRANSMEMBRANE PROTEIN 237"/>
    <property type="match status" value="1"/>
</dbReference>
<proteinExistence type="inferred from homology"/>
<feature type="transmembrane region" description="Helical" evidence="12">
    <location>
        <begin position="265"/>
        <end position="286"/>
    </location>
</feature>
<evidence type="ECO:0000256" key="8">
    <source>
        <dbReference type="ARBA" id="ARBA00023136"/>
    </source>
</evidence>
<feature type="region of interest" description="Disordered" evidence="11">
    <location>
        <begin position="225"/>
        <end position="245"/>
    </location>
</feature>
<evidence type="ECO:0000256" key="1">
    <source>
        <dbReference type="ARBA" id="ARBA00004138"/>
    </source>
</evidence>
<evidence type="ECO:0000313" key="13">
    <source>
        <dbReference type="EMBL" id="KAF3427473.1"/>
    </source>
</evidence>
<keyword evidence="6 12" id="KW-1133">Transmembrane helix</keyword>
<feature type="region of interest" description="Disordered" evidence="11">
    <location>
        <begin position="1"/>
        <end position="149"/>
    </location>
</feature>
<dbReference type="PANTHER" id="PTHR28388:SF1">
    <property type="entry name" value="TRANSMEMBRANE PROTEIN 237"/>
    <property type="match status" value="1"/>
</dbReference>
<evidence type="ECO:0000256" key="3">
    <source>
        <dbReference type="ARBA" id="ARBA00008783"/>
    </source>
</evidence>
<evidence type="ECO:0000256" key="11">
    <source>
        <dbReference type="SAM" id="MobiDB-lite"/>
    </source>
</evidence>
<name>A0A833SIE5_9HYME</name>
<accession>A0A833SIE5</accession>
<comment type="similarity">
    <text evidence="3">Belongs to the TMEM237 family.</text>
</comment>
<evidence type="ECO:0000256" key="2">
    <source>
        <dbReference type="ARBA" id="ARBA00004141"/>
    </source>
</evidence>
<feature type="compositionally biased region" description="Low complexity" evidence="11">
    <location>
        <begin position="23"/>
        <end position="40"/>
    </location>
</feature>
<keyword evidence="8 12" id="KW-0472">Membrane</keyword>
<feature type="compositionally biased region" description="Basic and acidic residues" evidence="11">
    <location>
        <begin position="228"/>
        <end position="238"/>
    </location>
</feature>
<evidence type="ECO:0000256" key="12">
    <source>
        <dbReference type="SAM" id="Phobius"/>
    </source>
</evidence>
<dbReference type="AlphaFoldDB" id="A0A833SIE5"/>
<evidence type="ECO:0000256" key="4">
    <source>
        <dbReference type="ARBA" id="ARBA00022692"/>
    </source>
</evidence>
<protein>
    <submittedName>
        <fullName evidence="13">Uncharacterized protein</fullName>
    </submittedName>
</protein>
<gene>
    <name evidence="13" type="ORF">E2986_05955</name>
</gene>
<feature type="transmembrane region" description="Helical" evidence="12">
    <location>
        <begin position="302"/>
        <end position="319"/>
    </location>
</feature>
<dbReference type="GO" id="GO:0060271">
    <property type="term" value="P:cilium assembly"/>
    <property type="evidence" value="ECO:0007669"/>
    <property type="project" value="TreeGrafter"/>
</dbReference>
<feature type="compositionally biased region" description="Polar residues" evidence="11">
    <location>
        <begin position="41"/>
        <end position="59"/>
    </location>
</feature>
<keyword evidence="9" id="KW-0966">Cell projection</keyword>
<dbReference type="GO" id="GO:0035869">
    <property type="term" value="C:ciliary transition zone"/>
    <property type="evidence" value="ECO:0007669"/>
    <property type="project" value="TreeGrafter"/>
</dbReference>
<evidence type="ECO:0000256" key="9">
    <source>
        <dbReference type="ARBA" id="ARBA00023273"/>
    </source>
</evidence>
<evidence type="ECO:0000256" key="6">
    <source>
        <dbReference type="ARBA" id="ARBA00022989"/>
    </source>
</evidence>
<dbReference type="GO" id="GO:0016020">
    <property type="term" value="C:membrane"/>
    <property type="evidence" value="ECO:0007669"/>
    <property type="project" value="UniProtKB-SubCell"/>
</dbReference>
<dbReference type="Pfam" id="PF15383">
    <property type="entry name" value="TMEM237"/>
    <property type="match status" value="1"/>
</dbReference>
<reference evidence="13" key="1">
    <citation type="submission" date="2019-11" db="EMBL/GenBank/DDBJ databases">
        <title>The nuclear and mitochondrial genomes of Frieseomelitta varia - a highly eusocial stingless bee (Meliponini) with a permanently sterile worker caste.</title>
        <authorList>
            <person name="Freitas F.C.P."/>
            <person name="Lourenco A.P."/>
            <person name="Nunes F.M.F."/>
            <person name="Paschoal A.R."/>
            <person name="Abreu F.C.P."/>
            <person name="Barbin F.O."/>
            <person name="Bataglia L."/>
            <person name="Cardoso-Junior C.A.M."/>
            <person name="Cervoni M.S."/>
            <person name="Silva S.R."/>
            <person name="Dalarmi F."/>
            <person name="Del Lama M.A."/>
            <person name="Depintor T.S."/>
            <person name="Ferreira K.M."/>
            <person name="Goria P.S."/>
            <person name="Jaskot M.C."/>
            <person name="Lago D.C."/>
            <person name="Luna-Lucena D."/>
            <person name="Moda L.M."/>
            <person name="Nascimento L."/>
            <person name="Pedrino M."/>
            <person name="Rabico F.O."/>
            <person name="Sanches F.C."/>
            <person name="Santos D.E."/>
            <person name="Santos C.G."/>
            <person name="Vieira J."/>
            <person name="Lopes T.F."/>
            <person name="Barchuk A.R."/>
            <person name="Hartfelder K."/>
            <person name="Simoes Z.L.P."/>
            <person name="Bitondi M.M.G."/>
            <person name="Pinheiro D.G."/>
        </authorList>
    </citation>
    <scope>NUCLEOTIDE SEQUENCE</scope>
    <source>
        <strain evidence="13">USP_RPSP 00005682</strain>
        <tissue evidence="13">Whole individual</tissue>
    </source>
</reference>
<evidence type="ECO:0000256" key="5">
    <source>
        <dbReference type="ARBA" id="ARBA00022794"/>
    </source>
</evidence>
<sequence length="441" mass="51614">MNRLNERVSRRWSTPGTSRRNHSSSSEESSSLTDSTEHSLCVQNTSTPLRFEWSNSGEINRSRRGQGDIEDTEEVFSDKKELRKFQRQKERADRKRYQDNHERLREGHDRRERQRHDKRFEDSANKRQKKTSSSESSNKNYGESDFERSKKKKRGFIVRNIGILSKILICFTGDNELPITEILKRSQENAHTKYEHEAPLPVLTTDKVYVQHRGGFSAMKINQIKNSSSDKKTERESSVDLDDGQNSPPIKMAIMLQQFWKNTGFLYQGLLGGLALVHFIMLHVFFNNSMEFIMKYSTFCEIYTNVFSFLIVMCIVTTFDRFDLARFDVEHLRELYFDYNKAVIAVPLYLVVFCLHQVNAGTDNQLTLIHYYNSNDSAWQNVTNIQSLLDDLNSWQKISMSKDLLAFFAWLFISLGTKDDSFLMYLQSMEKYANDIESSRR</sequence>
<evidence type="ECO:0000256" key="7">
    <source>
        <dbReference type="ARBA" id="ARBA00023069"/>
    </source>
</evidence>
<dbReference type="Proteomes" id="UP000655588">
    <property type="component" value="Unassembled WGS sequence"/>
</dbReference>
<keyword evidence="7" id="KW-0969">Cilium</keyword>
<comment type="function">
    <text evidence="10">Component of the transition zone in primary cilia. Required for ciliogenesis.</text>
</comment>
<dbReference type="EMBL" id="WNWW01000252">
    <property type="protein sequence ID" value="KAF3427473.1"/>
    <property type="molecule type" value="Genomic_DNA"/>
</dbReference>
<evidence type="ECO:0000313" key="14">
    <source>
        <dbReference type="Proteomes" id="UP000655588"/>
    </source>
</evidence>
<comment type="caution">
    <text evidence="13">The sequence shown here is derived from an EMBL/GenBank/DDBJ whole genome shotgun (WGS) entry which is preliminary data.</text>
</comment>
<comment type="subcellular location">
    <subcellularLocation>
        <location evidence="1">Cell projection</location>
        <location evidence="1">Cilium</location>
    </subcellularLocation>
    <subcellularLocation>
        <location evidence="2">Membrane</location>
        <topology evidence="2">Multi-pass membrane protein</topology>
    </subcellularLocation>
</comment>
<keyword evidence="5" id="KW-0970">Cilium biogenesis/degradation</keyword>
<feature type="compositionally biased region" description="Basic and acidic residues" evidence="11">
    <location>
        <begin position="76"/>
        <end position="125"/>
    </location>
</feature>
<evidence type="ECO:0000256" key="10">
    <source>
        <dbReference type="ARBA" id="ARBA00025631"/>
    </source>
</evidence>
<dbReference type="InterPro" id="IPR029409">
    <property type="entry name" value="TMEM237"/>
</dbReference>
<keyword evidence="14" id="KW-1185">Reference proteome</keyword>
<organism evidence="13 14">
    <name type="scientific">Frieseomelitta varia</name>
    <dbReference type="NCBI Taxonomy" id="561572"/>
    <lineage>
        <taxon>Eukaryota</taxon>
        <taxon>Metazoa</taxon>
        <taxon>Ecdysozoa</taxon>
        <taxon>Arthropoda</taxon>
        <taxon>Hexapoda</taxon>
        <taxon>Insecta</taxon>
        <taxon>Pterygota</taxon>
        <taxon>Neoptera</taxon>
        <taxon>Endopterygota</taxon>
        <taxon>Hymenoptera</taxon>
        <taxon>Apocrita</taxon>
        <taxon>Aculeata</taxon>
        <taxon>Apoidea</taxon>
        <taxon>Anthophila</taxon>
        <taxon>Apidae</taxon>
        <taxon>Frieseomelitta</taxon>
    </lineage>
</organism>